<dbReference type="RefSeq" id="XP_046121552.1">
    <property type="nucleotide sequence ID" value="XM_046259522.1"/>
</dbReference>
<dbReference type="InterPro" id="IPR005814">
    <property type="entry name" value="Aminotrans_3"/>
</dbReference>
<dbReference type="Gene3D" id="3.90.1150.10">
    <property type="entry name" value="Aspartate Aminotransferase, domain 1"/>
    <property type="match status" value="1"/>
</dbReference>
<dbReference type="AlphaFoldDB" id="A0A9P7ZU09"/>
<dbReference type="Gene3D" id="3.40.640.10">
    <property type="entry name" value="Type I PLP-dependent aspartate aminotransferase-like (Major domain)"/>
    <property type="match status" value="1"/>
</dbReference>
<dbReference type="FunFam" id="3.40.640.10:FF:000004">
    <property type="entry name" value="Acetylornithine aminotransferase"/>
    <property type="match status" value="1"/>
</dbReference>
<dbReference type="NCBIfam" id="NF005685">
    <property type="entry name" value="PRK07483.1"/>
    <property type="match status" value="1"/>
</dbReference>
<dbReference type="SUPFAM" id="SSF53383">
    <property type="entry name" value="PLP-dependent transferases"/>
    <property type="match status" value="1"/>
</dbReference>
<dbReference type="GO" id="GO:0005829">
    <property type="term" value="C:cytosol"/>
    <property type="evidence" value="ECO:0007669"/>
    <property type="project" value="TreeGrafter"/>
</dbReference>
<name>A0A9P7ZU09_9HYPO</name>
<dbReference type="GO" id="GO:0030170">
    <property type="term" value="F:pyridoxal phosphate binding"/>
    <property type="evidence" value="ECO:0007669"/>
    <property type="project" value="InterPro"/>
</dbReference>
<evidence type="ECO:0000256" key="2">
    <source>
        <dbReference type="ARBA" id="ARBA00008954"/>
    </source>
</evidence>
<keyword evidence="3 4" id="KW-0663">Pyridoxal phosphate</keyword>
<evidence type="ECO:0000256" key="3">
    <source>
        <dbReference type="ARBA" id="ARBA00022898"/>
    </source>
</evidence>
<reference evidence="6" key="1">
    <citation type="journal article" date="2021" name="IMA Fungus">
        <title>Genomic characterization of three marine fungi, including Emericellopsis atlantica sp. nov. with signatures of a generalist lifestyle and marine biomass degradation.</title>
        <authorList>
            <person name="Hagestad O.C."/>
            <person name="Hou L."/>
            <person name="Andersen J.H."/>
            <person name="Hansen E.H."/>
            <person name="Altermark B."/>
            <person name="Li C."/>
            <person name="Kuhnert E."/>
            <person name="Cox R.J."/>
            <person name="Crous P.W."/>
            <person name="Spatafora J.W."/>
            <person name="Lail K."/>
            <person name="Amirebrahimi M."/>
            <person name="Lipzen A."/>
            <person name="Pangilinan J."/>
            <person name="Andreopoulos W."/>
            <person name="Hayes R.D."/>
            <person name="Ng V."/>
            <person name="Grigoriev I.V."/>
            <person name="Jackson S.A."/>
            <person name="Sutton T.D.S."/>
            <person name="Dobson A.D.W."/>
            <person name="Rama T."/>
        </authorList>
    </citation>
    <scope>NUCLEOTIDE SEQUENCE</scope>
    <source>
        <strain evidence="6">TS7</strain>
    </source>
</reference>
<evidence type="ECO:0000256" key="5">
    <source>
        <dbReference type="SAM" id="MobiDB-lite"/>
    </source>
</evidence>
<dbReference type="OrthoDB" id="5419315at2759"/>
<dbReference type="GO" id="GO:0008483">
    <property type="term" value="F:transaminase activity"/>
    <property type="evidence" value="ECO:0007669"/>
    <property type="project" value="UniProtKB-KW"/>
</dbReference>
<dbReference type="InterPro" id="IPR015422">
    <property type="entry name" value="PyrdxlP-dep_Trfase_small"/>
</dbReference>
<keyword evidence="6" id="KW-0808">Transferase</keyword>
<protein>
    <submittedName>
        <fullName evidence="6">Acetylornithine aminotransferase</fullName>
    </submittedName>
</protein>
<evidence type="ECO:0000313" key="6">
    <source>
        <dbReference type="EMBL" id="KAG9257628.1"/>
    </source>
</evidence>
<comment type="similarity">
    <text evidence="2 4">Belongs to the class-III pyridoxal-phosphate-dependent aminotransferase family.</text>
</comment>
<dbReference type="EMBL" id="MU251245">
    <property type="protein sequence ID" value="KAG9257628.1"/>
    <property type="molecule type" value="Genomic_DNA"/>
</dbReference>
<gene>
    <name evidence="6" type="ORF">F5Z01DRAFT_405109</name>
</gene>
<evidence type="ECO:0000313" key="7">
    <source>
        <dbReference type="Proteomes" id="UP000887229"/>
    </source>
</evidence>
<evidence type="ECO:0000256" key="4">
    <source>
        <dbReference type="RuleBase" id="RU003560"/>
    </source>
</evidence>
<keyword evidence="6" id="KW-0032">Aminotransferase</keyword>
<evidence type="ECO:0000256" key="1">
    <source>
        <dbReference type="ARBA" id="ARBA00001933"/>
    </source>
</evidence>
<dbReference type="PANTHER" id="PTHR43094">
    <property type="entry name" value="AMINOTRANSFERASE"/>
    <property type="match status" value="1"/>
</dbReference>
<comment type="cofactor">
    <cofactor evidence="1">
        <name>pyridoxal 5'-phosphate</name>
        <dbReference type="ChEBI" id="CHEBI:597326"/>
    </cofactor>
</comment>
<keyword evidence="7" id="KW-1185">Reference proteome</keyword>
<dbReference type="Pfam" id="PF00202">
    <property type="entry name" value="Aminotran_3"/>
    <property type="match status" value="1"/>
</dbReference>
<dbReference type="CDD" id="cd00610">
    <property type="entry name" value="OAT_like"/>
    <property type="match status" value="1"/>
</dbReference>
<proteinExistence type="inferred from homology"/>
<dbReference type="InterPro" id="IPR015424">
    <property type="entry name" value="PyrdxlP-dep_Trfase"/>
</dbReference>
<dbReference type="Proteomes" id="UP000887229">
    <property type="component" value="Unassembled WGS sequence"/>
</dbReference>
<sequence>MTSHPTGDELSQPTPPTEESPSSYIPGRLLHRSFTHHPASVLSAKASTLFLSDGRSILDACGGAAVATIGHGHPSVLDAISRQAQDVSYVHTQAFTTPAAEDLANLLLEGQPGGLDMAFFVGSGSEAVEAAMKLARQWHFERGETQRVHFVARQQGYHGNTMASMSLSSNVARKIPYQGFSYPHVTHVSPPFAYRYQRDAESEEDFTNRLVQEVEDEFLRIGTDKVIAFVGETVIGATAGCVTPPKGYWAGVQAVCQKYGILLILDEIMCGSGRCGAPFAFLQEDVQPDIVTVAKGLGGGYAPIAGVLMNRKVTDVIRNGSGAFVHGHTYQAHPLSCATALEVQKVIRRENLISQCAQMGKLLEELLRREIGGLKSVGDIRGRGLFWAVEFVQDKNTKAPFDPKIGFGVKVQQDAFERGVAIYPGAGTIDGRRGDHVLLAPPFNITRGELETVVEVLRESIMSQEALHG</sequence>
<feature type="region of interest" description="Disordered" evidence="5">
    <location>
        <begin position="1"/>
        <end position="25"/>
    </location>
</feature>
<dbReference type="GeneID" id="70290425"/>
<accession>A0A9P7ZU09</accession>
<dbReference type="PANTHER" id="PTHR43094:SF1">
    <property type="entry name" value="AMINOTRANSFERASE CLASS-III"/>
    <property type="match status" value="1"/>
</dbReference>
<comment type="caution">
    <text evidence="6">The sequence shown here is derived from an EMBL/GenBank/DDBJ whole genome shotgun (WGS) entry which is preliminary data.</text>
</comment>
<dbReference type="InterPro" id="IPR015421">
    <property type="entry name" value="PyrdxlP-dep_Trfase_major"/>
</dbReference>
<organism evidence="6 7">
    <name type="scientific">Emericellopsis atlantica</name>
    <dbReference type="NCBI Taxonomy" id="2614577"/>
    <lineage>
        <taxon>Eukaryota</taxon>
        <taxon>Fungi</taxon>
        <taxon>Dikarya</taxon>
        <taxon>Ascomycota</taxon>
        <taxon>Pezizomycotina</taxon>
        <taxon>Sordariomycetes</taxon>
        <taxon>Hypocreomycetidae</taxon>
        <taxon>Hypocreales</taxon>
        <taxon>Bionectriaceae</taxon>
        <taxon>Emericellopsis</taxon>
    </lineage>
</organism>